<proteinExistence type="predicted"/>
<name>A0A6N3FBX1_EUBLI</name>
<dbReference type="AlphaFoldDB" id="A0A6N3FBX1"/>
<sequence length="36" mass="4134">MAKIYYTLIKEGQKTIKDVPQKIRAEVQALLDADKN</sequence>
<accession>A0A6N3FBX1</accession>
<gene>
    <name evidence="1" type="ORF">ELLFYP34_00356</name>
</gene>
<protein>
    <recommendedName>
        <fullName evidence="2">ASCH domain-containing protein</fullName>
    </recommendedName>
</protein>
<dbReference type="InterPro" id="IPR047907">
    <property type="entry name" value="CD1375-like"/>
</dbReference>
<dbReference type="NCBIfam" id="NF040910">
    <property type="entry name" value="CD1375_fam"/>
    <property type="match status" value="1"/>
</dbReference>
<organism evidence="1">
    <name type="scientific">Eubacterium limosum</name>
    <dbReference type="NCBI Taxonomy" id="1736"/>
    <lineage>
        <taxon>Bacteria</taxon>
        <taxon>Bacillati</taxon>
        <taxon>Bacillota</taxon>
        <taxon>Clostridia</taxon>
        <taxon>Eubacteriales</taxon>
        <taxon>Eubacteriaceae</taxon>
        <taxon>Eubacterium</taxon>
    </lineage>
</organism>
<evidence type="ECO:0000313" key="1">
    <source>
        <dbReference type="EMBL" id="VYU49617.1"/>
    </source>
</evidence>
<dbReference type="EMBL" id="CACRTR010000012">
    <property type="protein sequence ID" value="VYU49617.1"/>
    <property type="molecule type" value="Genomic_DNA"/>
</dbReference>
<reference evidence="1" key="1">
    <citation type="submission" date="2019-11" db="EMBL/GenBank/DDBJ databases">
        <authorList>
            <person name="Feng L."/>
        </authorList>
    </citation>
    <scope>NUCLEOTIDE SEQUENCE</scope>
    <source>
        <strain evidence="1">ElimosumLFYP34</strain>
    </source>
</reference>
<evidence type="ECO:0008006" key="2">
    <source>
        <dbReference type="Google" id="ProtNLM"/>
    </source>
</evidence>